<reference evidence="1 2" key="1">
    <citation type="journal article" date="2016" name="Nat. Commun.">
        <title>Thousands of microbial genomes shed light on interconnected biogeochemical processes in an aquifer system.</title>
        <authorList>
            <person name="Anantharaman K."/>
            <person name="Brown C.T."/>
            <person name="Hug L.A."/>
            <person name="Sharon I."/>
            <person name="Castelle C.J."/>
            <person name="Probst A.J."/>
            <person name="Thomas B.C."/>
            <person name="Singh A."/>
            <person name="Wilkins M.J."/>
            <person name="Karaoz U."/>
            <person name="Brodie E.L."/>
            <person name="Williams K.H."/>
            <person name="Hubbard S.S."/>
            <person name="Banfield J.F."/>
        </authorList>
    </citation>
    <scope>NUCLEOTIDE SEQUENCE [LARGE SCALE GENOMIC DNA]</scope>
</reference>
<gene>
    <name evidence="1" type="ORF">A3A93_00480</name>
</gene>
<name>A0A1F7IR10_9BACT</name>
<dbReference type="AlphaFoldDB" id="A0A1F7IR10"/>
<dbReference type="EMBL" id="MGAL01000049">
    <property type="protein sequence ID" value="OGK45800.1"/>
    <property type="molecule type" value="Genomic_DNA"/>
</dbReference>
<sequence length="130" mass="15111">MHVNILVMSEFNFVKFTGYYPRGDTKISINKSGLIRLSSGFCNITAILNHKYVVLYYDNQRRAIALKFTNKKEDGSLMLTKDKYAMTISGKTFINANKIREFGRFEWEKQIVPTIGEVYIIKLDKNEKNL</sequence>
<proteinExistence type="predicted"/>
<dbReference type="STRING" id="1802061.A3A93_00480"/>
<evidence type="ECO:0000313" key="2">
    <source>
        <dbReference type="Proteomes" id="UP000177141"/>
    </source>
</evidence>
<dbReference type="Proteomes" id="UP000177141">
    <property type="component" value="Unassembled WGS sequence"/>
</dbReference>
<comment type="caution">
    <text evidence="1">The sequence shown here is derived from an EMBL/GenBank/DDBJ whole genome shotgun (WGS) entry which is preliminary data.</text>
</comment>
<evidence type="ECO:0000313" key="1">
    <source>
        <dbReference type="EMBL" id="OGK45800.1"/>
    </source>
</evidence>
<accession>A0A1F7IR10</accession>
<organism evidence="1 2">
    <name type="scientific">Candidatus Roizmanbacteria bacterium RIFCSPLOWO2_01_FULL_38_12</name>
    <dbReference type="NCBI Taxonomy" id="1802061"/>
    <lineage>
        <taxon>Bacteria</taxon>
        <taxon>Candidatus Roizmaniibacteriota</taxon>
    </lineage>
</organism>
<protein>
    <submittedName>
        <fullName evidence="1">Uncharacterized protein</fullName>
    </submittedName>
</protein>